<evidence type="ECO:0000313" key="3">
    <source>
        <dbReference type="Proteomes" id="UP001272097"/>
    </source>
</evidence>
<proteinExistence type="predicted"/>
<gene>
    <name evidence="2" type="ORF">RFM51_16020</name>
</gene>
<dbReference type="InterPro" id="IPR036812">
    <property type="entry name" value="NAD(P)_OxRdtase_dom_sf"/>
</dbReference>
<dbReference type="Pfam" id="PF00248">
    <property type="entry name" value="Aldo_ket_red"/>
    <property type="match status" value="1"/>
</dbReference>
<evidence type="ECO:0000259" key="1">
    <source>
        <dbReference type="Pfam" id="PF00248"/>
    </source>
</evidence>
<name>A0ABU4WYF2_9HYPH</name>
<dbReference type="InterPro" id="IPR023210">
    <property type="entry name" value="NADP_OxRdtase_dom"/>
</dbReference>
<dbReference type="RefSeq" id="WP_320215041.1">
    <property type="nucleotide sequence ID" value="NZ_JAVIIS010000021.1"/>
</dbReference>
<dbReference type="CDD" id="cd19138">
    <property type="entry name" value="AKR_YeaE"/>
    <property type="match status" value="1"/>
</dbReference>
<protein>
    <submittedName>
        <fullName evidence="2">Aldo/keto reductase</fullName>
    </submittedName>
</protein>
<dbReference type="SUPFAM" id="SSF51430">
    <property type="entry name" value="NAD(P)-linked oxidoreductase"/>
    <property type="match status" value="1"/>
</dbReference>
<dbReference type="PANTHER" id="PTHR43638">
    <property type="entry name" value="OXIDOREDUCTASE, ALDO/KETO REDUCTASE FAMILY PROTEIN"/>
    <property type="match status" value="1"/>
</dbReference>
<reference evidence="2 3" key="1">
    <citation type="submission" date="2023-08" db="EMBL/GenBank/DDBJ databases">
        <title>Implementing the SeqCode for naming new Mesorhizobium species isolated from Vachellia karroo root nodules.</title>
        <authorList>
            <person name="Van Lill M."/>
        </authorList>
    </citation>
    <scope>NUCLEOTIDE SEQUENCE [LARGE SCALE GENOMIC DNA]</scope>
    <source>
        <strain evidence="2 3">VK3E</strain>
    </source>
</reference>
<feature type="domain" description="NADP-dependent oxidoreductase" evidence="1">
    <location>
        <begin position="19"/>
        <end position="268"/>
    </location>
</feature>
<sequence>MPSSIRTLKLPSGEAVPVLGQGTWKMGEDQRRRADEVAALKLGLDLGITLIDTAEMYASGGAEEVVAEAIAGRRDETFLVSKVLPSNASRAGVKRACENSLKRLATDRIDLYLLHWPGSVPLSETVEAFEALKAEGKIRHWGVSNFDTDEMEGLVGLAPGSNVQTNQVLYNLSRRGPEFDLAPWCRKRRIPLMAYSPVEQGALARNARLEAVASRHNATAAQIALAWAMAQEGVIAIPKAGRQEHVRQNAAALGIELTPEDLAELDRVFPPPTRKRGLEMI</sequence>
<comment type="caution">
    <text evidence="2">The sequence shown here is derived from an EMBL/GenBank/DDBJ whole genome shotgun (WGS) entry which is preliminary data.</text>
</comment>
<dbReference type="PANTHER" id="PTHR43638:SF3">
    <property type="entry name" value="ALDEHYDE REDUCTASE"/>
    <property type="match status" value="1"/>
</dbReference>
<dbReference type="Proteomes" id="UP001272097">
    <property type="component" value="Unassembled WGS sequence"/>
</dbReference>
<evidence type="ECO:0000313" key="2">
    <source>
        <dbReference type="EMBL" id="MDX8441101.1"/>
    </source>
</evidence>
<accession>A0ABU4WYF2</accession>
<keyword evidence="3" id="KW-1185">Reference proteome</keyword>
<dbReference type="Gene3D" id="3.20.20.100">
    <property type="entry name" value="NADP-dependent oxidoreductase domain"/>
    <property type="match status" value="1"/>
</dbReference>
<dbReference type="EMBL" id="JAVIIS010000021">
    <property type="protein sequence ID" value="MDX8441101.1"/>
    <property type="molecule type" value="Genomic_DNA"/>
</dbReference>
<dbReference type="PIRSF" id="PIRSF000097">
    <property type="entry name" value="AKR"/>
    <property type="match status" value="1"/>
</dbReference>
<organism evidence="2 3">
    <name type="scientific">Mesorhizobium australafricanum</name>
    <dbReference type="NCBI Taxonomy" id="3072311"/>
    <lineage>
        <taxon>Bacteria</taxon>
        <taxon>Pseudomonadati</taxon>
        <taxon>Pseudomonadota</taxon>
        <taxon>Alphaproteobacteria</taxon>
        <taxon>Hyphomicrobiales</taxon>
        <taxon>Phyllobacteriaceae</taxon>
        <taxon>Mesorhizobium</taxon>
    </lineage>
</organism>
<dbReference type="InterPro" id="IPR020471">
    <property type="entry name" value="AKR"/>
</dbReference>
<dbReference type="PRINTS" id="PR00069">
    <property type="entry name" value="ALDKETRDTASE"/>
</dbReference>